<sequence>MASDYGTMFLALLLATQGSALEWNHHWGRGVWTSITLAGTLPVLMMMPWIPVSGLRVGWCLSGGMLCLHAWRGLGRHPIRRIPLAVLGLDAAGSWVALMLSGGSPLAIGAGAVAGAILPAALGPRAQSALERLRPLEVILLGAVGCRALLKGAFGTPEPSLWPLGLLAVPWLIAWDWHAEHASIPK</sequence>
<dbReference type="EMBL" id="PXYV01000003">
    <property type="protein sequence ID" value="PSR23819.1"/>
    <property type="molecule type" value="Genomic_DNA"/>
</dbReference>
<comment type="caution">
    <text evidence="1">The sequence shown here is derived from an EMBL/GenBank/DDBJ whole genome shotgun (WGS) entry which is preliminary data.</text>
</comment>
<evidence type="ECO:0000313" key="2">
    <source>
        <dbReference type="Proteomes" id="UP000241848"/>
    </source>
</evidence>
<organism evidence="1 2">
    <name type="scientific">Sulfobacillus acidophilus</name>
    <dbReference type="NCBI Taxonomy" id="53633"/>
    <lineage>
        <taxon>Bacteria</taxon>
        <taxon>Bacillati</taxon>
        <taxon>Bacillota</taxon>
        <taxon>Clostridia</taxon>
        <taxon>Eubacteriales</taxon>
        <taxon>Clostridiales Family XVII. Incertae Sedis</taxon>
        <taxon>Sulfobacillus</taxon>
    </lineage>
</organism>
<proteinExistence type="predicted"/>
<accession>A0A2T2WNJ7</accession>
<name>A0A2T2WNJ7_9FIRM</name>
<dbReference type="Proteomes" id="UP000241848">
    <property type="component" value="Unassembled WGS sequence"/>
</dbReference>
<protein>
    <submittedName>
        <fullName evidence="1">Uncharacterized protein</fullName>
    </submittedName>
</protein>
<reference evidence="1 2" key="1">
    <citation type="journal article" date="2014" name="BMC Genomics">
        <title>Comparison of environmental and isolate Sulfobacillus genomes reveals diverse carbon, sulfur, nitrogen, and hydrogen metabolisms.</title>
        <authorList>
            <person name="Justice N.B."/>
            <person name="Norman A."/>
            <person name="Brown C.T."/>
            <person name="Singh A."/>
            <person name="Thomas B.C."/>
            <person name="Banfield J.F."/>
        </authorList>
    </citation>
    <scope>NUCLEOTIDE SEQUENCE [LARGE SCALE GENOMIC DNA]</scope>
    <source>
        <strain evidence="1">AMDSBA3</strain>
    </source>
</reference>
<gene>
    <name evidence="1" type="ORF">C7B45_02060</name>
</gene>
<dbReference type="AlphaFoldDB" id="A0A2T2WNJ7"/>
<evidence type="ECO:0000313" key="1">
    <source>
        <dbReference type="EMBL" id="PSR23819.1"/>
    </source>
</evidence>